<evidence type="ECO:0000256" key="5">
    <source>
        <dbReference type="ARBA" id="ARBA00022777"/>
    </source>
</evidence>
<evidence type="ECO:0000256" key="2">
    <source>
        <dbReference type="ARBA" id="ARBA00022527"/>
    </source>
</evidence>
<proteinExistence type="predicted"/>
<dbReference type="EMBL" id="JAAWWB010000037">
    <property type="protein sequence ID" value="KAG6739049.1"/>
    <property type="molecule type" value="Genomic_DNA"/>
</dbReference>
<dbReference type="GO" id="GO:0005524">
    <property type="term" value="F:ATP binding"/>
    <property type="evidence" value="ECO:0007669"/>
    <property type="project" value="UniProtKB-KW"/>
</dbReference>
<reference evidence="10" key="1">
    <citation type="journal article" date="2020" name="bioRxiv">
        <title>Hybrid origin of Populus tomentosa Carr. identified through genome sequencing and phylogenomic analysis.</title>
        <authorList>
            <person name="An X."/>
            <person name="Gao K."/>
            <person name="Chen Z."/>
            <person name="Li J."/>
            <person name="Yang X."/>
            <person name="Yang X."/>
            <person name="Zhou J."/>
            <person name="Guo T."/>
            <person name="Zhao T."/>
            <person name="Huang S."/>
            <person name="Miao D."/>
            <person name="Khan W.U."/>
            <person name="Rao P."/>
            <person name="Ye M."/>
            <person name="Lei B."/>
            <person name="Liao W."/>
            <person name="Wang J."/>
            <person name="Ji L."/>
            <person name="Li Y."/>
            <person name="Guo B."/>
            <person name="Mustafa N.S."/>
            <person name="Li S."/>
            <person name="Yun Q."/>
            <person name="Keller S.R."/>
            <person name="Mao J."/>
            <person name="Zhang R."/>
            <person name="Strauss S.H."/>
        </authorList>
    </citation>
    <scope>NUCLEOTIDE SEQUENCE</scope>
    <source>
        <strain evidence="10">GM15</strain>
        <tissue evidence="10">Leaf</tissue>
    </source>
</reference>
<evidence type="ECO:0000313" key="11">
    <source>
        <dbReference type="Proteomes" id="UP000886885"/>
    </source>
</evidence>
<comment type="caution">
    <text evidence="10">The sequence shown here is derived from an EMBL/GenBank/DDBJ whole genome shotgun (WGS) entry which is preliminary data.</text>
</comment>
<keyword evidence="6" id="KW-0067">ATP-binding</keyword>
<dbReference type="InterPro" id="IPR000719">
    <property type="entry name" value="Prot_kinase_dom"/>
</dbReference>
<dbReference type="Pfam" id="PF00069">
    <property type="entry name" value="Pkinase"/>
    <property type="match status" value="1"/>
</dbReference>
<evidence type="ECO:0000256" key="3">
    <source>
        <dbReference type="ARBA" id="ARBA00022679"/>
    </source>
</evidence>
<dbReference type="FunFam" id="3.30.200.20:FF:000075">
    <property type="entry name" value="Probable serine/threonine-protein kinase WNK1"/>
    <property type="match status" value="1"/>
</dbReference>
<comment type="catalytic activity">
    <reaction evidence="8">
        <text>L-seryl-[protein] + ATP = O-phospho-L-seryl-[protein] + ADP + H(+)</text>
        <dbReference type="Rhea" id="RHEA:17989"/>
        <dbReference type="Rhea" id="RHEA-COMP:9863"/>
        <dbReference type="Rhea" id="RHEA-COMP:11604"/>
        <dbReference type="ChEBI" id="CHEBI:15378"/>
        <dbReference type="ChEBI" id="CHEBI:29999"/>
        <dbReference type="ChEBI" id="CHEBI:30616"/>
        <dbReference type="ChEBI" id="CHEBI:83421"/>
        <dbReference type="ChEBI" id="CHEBI:456216"/>
        <dbReference type="EC" id="2.7.11.1"/>
    </reaction>
</comment>
<dbReference type="PANTHER" id="PTHR13902">
    <property type="entry name" value="SERINE/THREONINE-PROTEIN KINASE WNK WITH NO LYSINE -RELATED"/>
    <property type="match status" value="1"/>
</dbReference>
<dbReference type="OrthoDB" id="4062651at2759"/>
<comment type="catalytic activity">
    <reaction evidence="7">
        <text>L-threonyl-[protein] + ATP = O-phospho-L-threonyl-[protein] + ADP + H(+)</text>
        <dbReference type="Rhea" id="RHEA:46608"/>
        <dbReference type="Rhea" id="RHEA-COMP:11060"/>
        <dbReference type="Rhea" id="RHEA-COMP:11605"/>
        <dbReference type="ChEBI" id="CHEBI:15378"/>
        <dbReference type="ChEBI" id="CHEBI:30013"/>
        <dbReference type="ChEBI" id="CHEBI:30616"/>
        <dbReference type="ChEBI" id="CHEBI:61977"/>
        <dbReference type="ChEBI" id="CHEBI:456216"/>
        <dbReference type="EC" id="2.7.11.1"/>
    </reaction>
</comment>
<dbReference type="PROSITE" id="PS50011">
    <property type="entry name" value="PROTEIN_KINASE_DOM"/>
    <property type="match status" value="1"/>
</dbReference>
<name>A0A8X7XVP0_POPTO</name>
<dbReference type="InterPro" id="IPR050588">
    <property type="entry name" value="WNK_Ser-Thr_kinase"/>
</dbReference>
<dbReference type="GO" id="GO:0004674">
    <property type="term" value="F:protein serine/threonine kinase activity"/>
    <property type="evidence" value="ECO:0007669"/>
    <property type="project" value="UniProtKB-KW"/>
</dbReference>
<feature type="domain" description="Protein kinase" evidence="9">
    <location>
        <begin position="31"/>
        <end position="315"/>
    </location>
</feature>
<dbReference type="AlphaFoldDB" id="A0A8X7XVP0"/>
<protein>
    <recommendedName>
        <fullName evidence="1">non-specific serine/threonine protein kinase</fullName>
        <ecNumber evidence="1">2.7.11.1</ecNumber>
    </recommendedName>
</protein>
<sequence>MSRKHVEVRPFDETKADDHGYAETDPTGRYGRFEEVLGRGAMKTVYKAIDEFLGIEVAWNQAELSRVLCSPEDLQRLYSEVHLLRILNHDSIIKFYASWIDVRGKTFNFITEMFTSGTLRQYRQKYTRVNIRAIKKWARQILEGIEYLHGHDPPVIHRDLKCDNIFVNGHLGKVKIGDLGLAAILRGSQSAHSVIGTPEFMAPELYEENYNELVDVYSFGMCVLEMLTAEYPYSECTNPAQIYKKVTSVKSVFIVTLVISGELEHAQHNTFVMQGKLPAVFYRIQDLEAQRFIGKCLETASKRLPAKELLLDPFLASDEAELSQVPRIRNQKSFLNEREMEKLQLNDNPPRTDMIITGKLNRDDTIFLKVQIANEDGTPRNIFFPFDILHDTPIDVAMEMVKELEIGDWEPFEIADMIDGAISDLVPNWKKWDLPDTEPRHIFDYQEDDGHNHPFHSSSYSSSHSSLSGLMPHLLRGPEFCQNQVNVSISQNQLETTAVADDLFDDTSSQSSSHSGSYSCLNYISGDEHKLDLSTTRREKHLDTRTQNSTRFCPRENSNSNIGQVLATNAHNNCKVLLESQSRVSSSKSKRMMDSRRLTRNRSLVDIRSQLLHRSLVEEVHKRRLSKTVGDVEDVGFQAPAEVCKKASQRTSSRRH</sequence>
<keyword evidence="4" id="KW-0547">Nucleotide-binding</keyword>
<evidence type="ECO:0000256" key="8">
    <source>
        <dbReference type="ARBA" id="ARBA00048679"/>
    </source>
</evidence>
<organism evidence="10 11">
    <name type="scientific">Populus tomentosa</name>
    <name type="common">Chinese white poplar</name>
    <dbReference type="NCBI Taxonomy" id="118781"/>
    <lineage>
        <taxon>Eukaryota</taxon>
        <taxon>Viridiplantae</taxon>
        <taxon>Streptophyta</taxon>
        <taxon>Embryophyta</taxon>
        <taxon>Tracheophyta</taxon>
        <taxon>Spermatophyta</taxon>
        <taxon>Magnoliopsida</taxon>
        <taxon>eudicotyledons</taxon>
        <taxon>Gunneridae</taxon>
        <taxon>Pentapetalae</taxon>
        <taxon>rosids</taxon>
        <taxon>fabids</taxon>
        <taxon>Malpighiales</taxon>
        <taxon>Salicaceae</taxon>
        <taxon>Saliceae</taxon>
        <taxon>Populus</taxon>
    </lineage>
</organism>
<dbReference type="Proteomes" id="UP000886885">
    <property type="component" value="Chromosome 19A"/>
</dbReference>
<dbReference type="EC" id="2.7.11.1" evidence="1"/>
<dbReference type="PROSITE" id="PS00108">
    <property type="entry name" value="PROTEIN_KINASE_ST"/>
    <property type="match status" value="1"/>
</dbReference>
<evidence type="ECO:0000256" key="6">
    <source>
        <dbReference type="ARBA" id="ARBA00022840"/>
    </source>
</evidence>
<dbReference type="CDD" id="cd13983">
    <property type="entry name" value="STKc_WNK"/>
    <property type="match status" value="1"/>
</dbReference>
<evidence type="ECO:0000256" key="4">
    <source>
        <dbReference type="ARBA" id="ARBA00022741"/>
    </source>
</evidence>
<evidence type="ECO:0000256" key="7">
    <source>
        <dbReference type="ARBA" id="ARBA00047899"/>
    </source>
</evidence>
<evidence type="ECO:0000259" key="9">
    <source>
        <dbReference type="PROSITE" id="PS50011"/>
    </source>
</evidence>
<keyword evidence="5" id="KW-0418">Kinase</keyword>
<keyword evidence="3" id="KW-0808">Transferase</keyword>
<gene>
    <name evidence="10" type="ORF">POTOM_058686</name>
</gene>
<dbReference type="InterPro" id="IPR008271">
    <property type="entry name" value="Ser/Thr_kinase_AS"/>
</dbReference>
<accession>A0A8X7XVP0</accession>
<dbReference type="SMART" id="SM00220">
    <property type="entry name" value="S_TKc"/>
    <property type="match status" value="1"/>
</dbReference>
<dbReference type="FunFam" id="1.10.510.10:FF:001565">
    <property type="entry name" value="WNK protein kinase"/>
    <property type="match status" value="1"/>
</dbReference>
<keyword evidence="11" id="KW-1185">Reference proteome</keyword>
<evidence type="ECO:0000313" key="10">
    <source>
        <dbReference type="EMBL" id="KAG6739049.1"/>
    </source>
</evidence>
<keyword evidence="2" id="KW-0723">Serine/threonine-protein kinase</keyword>
<evidence type="ECO:0000256" key="1">
    <source>
        <dbReference type="ARBA" id="ARBA00012513"/>
    </source>
</evidence>